<dbReference type="EMBL" id="JBHSAW010000010">
    <property type="protein sequence ID" value="MFC4096975.1"/>
    <property type="molecule type" value="Genomic_DNA"/>
</dbReference>
<proteinExistence type="predicted"/>
<reference evidence="2" key="1">
    <citation type="journal article" date="2019" name="Int. J. Syst. Evol. Microbiol.">
        <title>The Global Catalogue of Microorganisms (GCM) 10K type strain sequencing project: providing services to taxonomists for standard genome sequencing and annotation.</title>
        <authorList>
            <consortium name="The Broad Institute Genomics Platform"/>
            <consortium name="The Broad Institute Genome Sequencing Center for Infectious Disease"/>
            <person name="Wu L."/>
            <person name="Ma J."/>
        </authorList>
    </citation>
    <scope>NUCLEOTIDE SEQUENCE [LARGE SCALE GENOMIC DNA]</scope>
    <source>
        <strain evidence="2">CECT 7477</strain>
    </source>
</reference>
<keyword evidence="2" id="KW-1185">Reference proteome</keyword>
<organism evidence="1 2">
    <name type="scientific">Euzebyella saccharophila</name>
    <dbReference type="NCBI Taxonomy" id="679664"/>
    <lineage>
        <taxon>Bacteria</taxon>
        <taxon>Pseudomonadati</taxon>
        <taxon>Bacteroidota</taxon>
        <taxon>Flavobacteriia</taxon>
        <taxon>Flavobacteriales</taxon>
        <taxon>Flavobacteriaceae</taxon>
        <taxon>Euzebyella</taxon>
    </lineage>
</organism>
<evidence type="ECO:0000313" key="2">
    <source>
        <dbReference type="Proteomes" id="UP001595814"/>
    </source>
</evidence>
<comment type="caution">
    <text evidence="1">The sequence shown here is derived from an EMBL/GenBank/DDBJ whole genome shotgun (WGS) entry which is preliminary data.</text>
</comment>
<name>A0ABV8JRA3_9FLAO</name>
<dbReference type="Proteomes" id="UP001595814">
    <property type="component" value="Unassembled WGS sequence"/>
</dbReference>
<evidence type="ECO:0000313" key="1">
    <source>
        <dbReference type="EMBL" id="MFC4096975.1"/>
    </source>
</evidence>
<accession>A0ABV8JRA3</accession>
<dbReference type="RefSeq" id="WP_262892180.1">
    <property type="nucleotide sequence ID" value="NZ_JACYFJ010000002.1"/>
</dbReference>
<gene>
    <name evidence="1" type="ORF">ACFOUT_13890</name>
</gene>
<protein>
    <submittedName>
        <fullName evidence="1">Uncharacterized protein</fullName>
    </submittedName>
</protein>
<sequence length="42" mass="4451">MSIGMFSCEAENNVQDTDAVYDLNIDASVDGDDIPADGRDNG</sequence>